<keyword evidence="18" id="KW-1185">Reference proteome</keyword>
<dbReference type="InterPro" id="IPR001296">
    <property type="entry name" value="Glyco_trans_1"/>
</dbReference>
<dbReference type="Pfam" id="PF00534">
    <property type="entry name" value="Glycos_transf_1"/>
    <property type="match status" value="1"/>
</dbReference>
<evidence type="ECO:0000256" key="10">
    <source>
        <dbReference type="ARBA" id="ARBA00022989"/>
    </source>
</evidence>
<reference evidence="17" key="1">
    <citation type="journal article" date="2020" name="G3 (Bethesda)">
        <title>High-Quality Assemblies for Three Invasive Social Wasps from the &lt;i&gt;Vespula&lt;/i&gt; Genus.</title>
        <authorList>
            <person name="Harrop T.W.R."/>
            <person name="Guhlin J."/>
            <person name="McLaughlin G.M."/>
            <person name="Permina E."/>
            <person name="Stockwell P."/>
            <person name="Gilligan J."/>
            <person name="Le Lec M.F."/>
            <person name="Gruber M.A.M."/>
            <person name="Quinn O."/>
            <person name="Lovegrove M."/>
            <person name="Duncan E.J."/>
            <person name="Remnant E.J."/>
            <person name="Van Eeckhoven J."/>
            <person name="Graham B."/>
            <person name="Knapp R.A."/>
            <person name="Langford K.W."/>
            <person name="Kronenberg Z."/>
            <person name="Press M.O."/>
            <person name="Eacker S.M."/>
            <person name="Wilson-Rankin E.E."/>
            <person name="Purcell J."/>
            <person name="Lester P.J."/>
            <person name="Dearden P.K."/>
        </authorList>
    </citation>
    <scope>NUCLEOTIDE SEQUENCE</scope>
    <source>
        <strain evidence="17">Linc-1</strain>
    </source>
</reference>
<evidence type="ECO:0000313" key="17">
    <source>
        <dbReference type="EMBL" id="KAF7399214.1"/>
    </source>
</evidence>
<dbReference type="CDD" id="cd03806">
    <property type="entry name" value="GT4_ALG11-like"/>
    <property type="match status" value="1"/>
</dbReference>
<keyword evidence="8 14" id="KW-0812">Transmembrane</keyword>
<dbReference type="GO" id="GO:0005789">
    <property type="term" value="C:endoplasmic reticulum membrane"/>
    <property type="evidence" value="ECO:0007669"/>
    <property type="project" value="UniProtKB-SubCell"/>
</dbReference>
<evidence type="ECO:0000256" key="5">
    <source>
        <dbReference type="ARBA" id="ARBA00022018"/>
    </source>
</evidence>
<comment type="subcellular location">
    <subcellularLocation>
        <location evidence="1">Endoplasmic reticulum membrane</location>
        <topology evidence="1">Single-pass membrane protein</topology>
    </subcellularLocation>
</comment>
<dbReference type="GO" id="GO:0004377">
    <property type="term" value="F:GDP-Man:Man(3)GlcNAc(2)-PP-Dol alpha-1,2-mannosyltransferase activity"/>
    <property type="evidence" value="ECO:0007669"/>
    <property type="project" value="UniProtKB-UniRule"/>
</dbReference>
<evidence type="ECO:0000256" key="9">
    <source>
        <dbReference type="ARBA" id="ARBA00022824"/>
    </source>
</evidence>
<dbReference type="AlphaFoldDB" id="A0A834N8W7"/>
<dbReference type="GO" id="GO:0006487">
    <property type="term" value="P:protein N-linked glycosylation"/>
    <property type="evidence" value="ECO:0007669"/>
    <property type="project" value="TreeGrafter"/>
</dbReference>
<name>A0A834N8W7_VESGE</name>
<dbReference type="InterPro" id="IPR038013">
    <property type="entry name" value="ALG11"/>
</dbReference>
<evidence type="ECO:0000259" key="15">
    <source>
        <dbReference type="Pfam" id="PF00534"/>
    </source>
</evidence>
<evidence type="ECO:0000256" key="3">
    <source>
        <dbReference type="ARBA" id="ARBA00009481"/>
    </source>
</evidence>
<sequence length="489" mass="56584">MNIYSLLISIILIMNMALIIIVCKLLFALFILSMLLIYWRRIYSKKRTNRKQKGIVVAFFHPYCNAGGGGERVLWAAIKAIQSKYPNIHIVVYTGDLDADPEQILNRSQKSFNIKIQSNIQFIYLHKRKWVEAHMYPYFTLLGQSLGSIWLGMEALNNLVPDIYIDTMGYAFTYPLFRYIGGCKIGSYTHYPTISTDMLRHVYRRVISHNNRRIIARNPFLSAAKIAYYRLFALLYGLAGRTAEIVMVNSSWTEEHINAIWKCPLRTHRIYPPTDVQHLTSLPLFDDTKEHSQIRIVSIAQFRPEKNHPLMLRTMYELRSIVKEEVWDKIRLVFIGSCRNSEDEVRVKDMQDLSKHFALDENVEFKLNIPYSELVSELQQASIGLHTMWNEHFGISIVECMAAGLIMVAHASGGPRADIIETQPGSQTGFLAEEAEEYAKIIAHIINMYPEDKKTIRLAARASVNRFSSELFENEILRAMEPFFRQKEE</sequence>
<dbReference type="Gene3D" id="3.40.50.2000">
    <property type="entry name" value="Glycogen Phosphorylase B"/>
    <property type="match status" value="1"/>
</dbReference>
<comment type="pathway">
    <text evidence="2 14">Protein modification; protein glycosylation.</text>
</comment>
<keyword evidence="6 14" id="KW-0328">Glycosyltransferase</keyword>
<dbReference type="SUPFAM" id="SSF53756">
    <property type="entry name" value="UDP-Glycosyltransferase/glycogen phosphorylase"/>
    <property type="match status" value="1"/>
</dbReference>
<evidence type="ECO:0000256" key="6">
    <source>
        <dbReference type="ARBA" id="ARBA00022676"/>
    </source>
</evidence>
<dbReference type="UniPathway" id="UPA00378"/>
<dbReference type="EMBL" id="JACSDZ010000007">
    <property type="protein sequence ID" value="KAF7399214.1"/>
    <property type="molecule type" value="Genomic_DNA"/>
</dbReference>
<comment type="caution">
    <text evidence="17">The sequence shown here is derived from an EMBL/GenBank/DDBJ whole genome shotgun (WGS) entry which is preliminary data.</text>
</comment>
<comment type="catalytic activity">
    <reaction evidence="12 14">
        <text>an alpha-D-Man-(1-&gt;3)-[alpha-D-Man-(1-&gt;6)]-beta-D-Man-(1-&gt;4)-beta-D-GlcNAc-(1-&gt;4)-alpha-D-GlcNAc-diphospho-di-trans,poly-cis-dolichol + 2 GDP-alpha-D-mannose = an alpha-D-Man-(1-&gt;2)-alpha-D-Man-(1-&gt;2)-alpha-D-Man-(1-&gt;3)-[alpha-D-Man-(1-&gt;6)]-beta-D-Man-(1-&gt;4)-beta-D-GlcNAc-(1-&gt;4)-alpha-D-GlcNAc-diphospho-di-trans,poly-cis-dolichol + 2 GDP + 2 H(+)</text>
        <dbReference type="Rhea" id="RHEA:29523"/>
        <dbReference type="Rhea" id="RHEA-COMP:19515"/>
        <dbReference type="Rhea" id="RHEA-COMP:19516"/>
        <dbReference type="ChEBI" id="CHEBI:15378"/>
        <dbReference type="ChEBI" id="CHEBI:57527"/>
        <dbReference type="ChEBI" id="CHEBI:58189"/>
        <dbReference type="ChEBI" id="CHEBI:132511"/>
        <dbReference type="ChEBI" id="CHEBI:132515"/>
        <dbReference type="EC" id="2.4.1.131"/>
    </reaction>
    <physiologicalReaction direction="left-to-right" evidence="12 14">
        <dbReference type="Rhea" id="RHEA:29524"/>
    </physiologicalReaction>
</comment>
<evidence type="ECO:0000313" key="18">
    <source>
        <dbReference type="Proteomes" id="UP000617340"/>
    </source>
</evidence>
<evidence type="ECO:0000256" key="13">
    <source>
        <dbReference type="ARBA" id="ARBA00045128"/>
    </source>
</evidence>
<comment type="similarity">
    <text evidence="3 14">Belongs to the glycosyltransferase group 1 family. Glycosyltransferase 4 subfamily.</text>
</comment>
<dbReference type="Proteomes" id="UP000617340">
    <property type="component" value="Unassembled WGS sequence"/>
</dbReference>
<keyword evidence="7 14" id="KW-0808">Transferase</keyword>
<dbReference type="PANTHER" id="PTHR45919:SF1">
    <property type="entry name" value="GDP-MAN:MAN(3)GLCNAC(2)-PP-DOL ALPHA-1,2-MANNOSYLTRANSFERASE"/>
    <property type="match status" value="1"/>
</dbReference>
<comment type="function">
    <text evidence="13">GDP-Man:Man(3)GlcNAc(2)-PP-Dol alpha-1,2-mannosyltransferase that operates in the biosynthetic pathway of dolichol-linked oligosaccharides, the glycan precursors employed in protein asparagine (N)-glycosylation. The assembly of dolichol-linked oligosaccharides begins on the cytosolic side of the endoplasmic reticulum membrane and finishes in its lumen. The sequential addition of sugars to dolichol pyrophosphate produces dolichol-linked oligosaccharides containing fourteen sugars, including two GlcNAcs, nine mannoses and three glucoses. Once assembled, the oligosaccharide is transferred from the lipid to nascent proteins by oligosaccharyltransferases. Catalyzes, on the cytoplasmic face of the endoplasmic reticulum, the addition of the fourth and fifth mannose residues to the dolichol-linked oligosaccharide chain, to produce Man(5)GlcNAc(2)-PP-dolichol core oligosaccharide. Man(5)GlcNAc(2)-PP-dolichol is a substrate for ALG3, the following enzyme in the biosynthetic pathway.</text>
</comment>
<evidence type="ECO:0000256" key="7">
    <source>
        <dbReference type="ARBA" id="ARBA00022679"/>
    </source>
</evidence>
<evidence type="ECO:0000256" key="12">
    <source>
        <dbReference type="ARBA" id="ARBA00045065"/>
    </source>
</evidence>
<proteinExistence type="inferred from homology"/>
<dbReference type="PANTHER" id="PTHR45919">
    <property type="entry name" value="GDP-MAN:MAN(3)GLCNAC(2)-PP-DOL ALPHA-1,2-MANNOSYLTRANSFERASE"/>
    <property type="match status" value="1"/>
</dbReference>
<evidence type="ECO:0000256" key="2">
    <source>
        <dbReference type="ARBA" id="ARBA00004922"/>
    </source>
</evidence>
<dbReference type="EC" id="2.4.1.131" evidence="4 14"/>
<dbReference type="InterPro" id="IPR031814">
    <property type="entry name" value="ALG11_N"/>
</dbReference>
<evidence type="ECO:0000259" key="16">
    <source>
        <dbReference type="Pfam" id="PF15924"/>
    </source>
</evidence>
<feature type="domain" description="Glycosyl transferase family 1" evidence="15">
    <location>
        <begin position="289"/>
        <end position="456"/>
    </location>
</feature>
<evidence type="ECO:0000256" key="11">
    <source>
        <dbReference type="ARBA" id="ARBA00023136"/>
    </source>
</evidence>
<feature type="transmembrane region" description="Helical" evidence="14">
    <location>
        <begin position="6"/>
        <end position="39"/>
    </location>
</feature>
<evidence type="ECO:0000256" key="8">
    <source>
        <dbReference type="ARBA" id="ARBA00022692"/>
    </source>
</evidence>
<evidence type="ECO:0000256" key="1">
    <source>
        <dbReference type="ARBA" id="ARBA00004389"/>
    </source>
</evidence>
<keyword evidence="10 14" id="KW-1133">Transmembrane helix</keyword>
<evidence type="ECO:0000256" key="14">
    <source>
        <dbReference type="RuleBase" id="RU367051"/>
    </source>
</evidence>
<gene>
    <name evidence="17" type="ORF">HZH68_007806</name>
</gene>
<protein>
    <recommendedName>
        <fullName evidence="5 14">GDP-Man:Man(3)GlcNAc(2)-PP-Dol alpha-1,2-mannosyltransferase</fullName>
        <ecNumber evidence="4 14">2.4.1.131</ecNumber>
    </recommendedName>
</protein>
<accession>A0A834N8W7</accession>
<keyword evidence="9 14" id="KW-0256">Endoplasmic reticulum</keyword>
<evidence type="ECO:0000256" key="4">
    <source>
        <dbReference type="ARBA" id="ARBA00012645"/>
    </source>
</evidence>
<dbReference type="Pfam" id="PF15924">
    <property type="entry name" value="ALG11_N"/>
    <property type="match status" value="1"/>
</dbReference>
<feature type="domain" description="ALG11 mannosyltransferase N-terminal" evidence="16">
    <location>
        <begin position="56"/>
        <end position="261"/>
    </location>
</feature>
<organism evidence="17 18">
    <name type="scientific">Vespula germanica</name>
    <name type="common">German yellow jacket</name>
    <name type="synonym">Paravespula germanica</name>
    <dbReference type="NCBI Taxonomy" id="30212"/>
    <lineage>
        <taxon>Eukaryota</taxon>
        <taxon>Metazoa</taxon>
        <taxon>Ecdysozoa</taxon>
        <taxon>Arthropoda</taxon>
        <taxon>Hexapoda</taxon>
        <taxon>Insecta</taxon>
        <taxon>Pterygota</taxon>
        <taxon>Neoptera</taxon>
        <taxon>Endopterygota</taxon>
        <taxon>Hymenoptera</taxon>
        <taxon>Apocrita</taxon>
        <taxon>Aculeata</taxon>
        <taxon>Vespoidea</taxon>
        <taxon>Vespidae</taxon>
        <taxon>Vespinae</taxon>
        <taxon>Vespula</taxon>
    </lineage>
</organism>
<keyword evidence="11 14" id="KW-0472">Membrane</keyword>